<evidence type="ECO:0000256" key="6">
    <source>
        <dbReference type="ARBA" id="ARBA00023040"/>
    </source>
</evidence>
<keyword evidence="4 11" id="KW-0812">Transmembrane</keyword>
<evidence type="ECO:0000256" key="3">
    <source>
        <dbReference type="ARBA" id="ARBA00022507"/>
    </source>
</evidence>
<feature type="transmembrane region" description="Helical" evidence="11">
    <location>
        <begin position="34"/>
        <end position="54"/>
    </location>
</feature>
<keyword evidence="8" id="KW-0675">Receptor</keyword>
<feature type="region of interest" description="Disordered" evidence="10">
    <location>
        <begin position="523"/>
        <end position="559"/>
    </location>
</feature>
<feature type="region of interest" description="Disordered" evidence="10">
    <location>
        <begin position="417"/>
        <end position="463"/>
    </location>
</feature>
<sequence>MSAAPAAVSFLCSAILAILIPLRRVRENVARLALVSWLLGCNMVHGINASLWMSNVDLKALGWCDLVTKFVLATTVAVPGACLCIVRYLELVSSSRSLPANAKALRNRRLFDAIICYFIPFLYMTLHIVGQDHRFDLVEGIGCVASVHPSPPASAGIWLPHILMCIFSLALSGIAVHNSFRHPSTHFSTHLESRSPMTSRVWSSTLAISMAVTAASFLVVLFSMFALPMSDSWISWQHVHEHLSEVDIVTEKDQISGIRTFWWGLRVVTMCYIVLVLVLGEERRDIFEYLRTGAKKVSLSIPPFITLRPRGKDKGIDYQSSFPPSFDNSFDKPRRPVTLELKSGWDDDLDVKSPGLSRLSPMGWKKGRVSPPTSPSPSPSSKTVDDFMATSMPYLSPTMVNTLGYSTPVVPPPPVYQSAWKKPRKTCSSSDYDASHETRLLPTSPGPSTRPLDVKKKHRPAESRGSNIFTVLQEQWPAPPNAIPSPIPSDMTTASADEADVISPTRASSPALSIDERRQPCSYMASSSRPFDSAFIPSSSPAPEPTPRSIKRSLTRRPSLSSIRSLLGKERAGHGAPGSSDVIHMTVVQETV</sequence>
<feature type="transmembrane region" description="Helical" evidence="11">
    <location>
        <begin position="157"/>
        <end position="180"/>
    </location>
</feature>
<evidence type="ECO:0000256" key="10">
    <source>
        <dbReference type="SAM" id="MobiDB-lite"/>
    </source>
</evidence>
<evidence type="ECO:0000256" key="7">
    <source>
        <dbReference type="ARBA" id="ARBA00023136"/>
    </source>
</evidence>
<dbReference type="PRINTS" id="PR00899">
    <property type="entry name" value="GPCRSTE3"/>
</dbReference>
<dbReference type="Proteomes" id="UP000559027">
    <property type="component" value="Unassembled WGS sequence"/>
</dbReference>
<dbReference type="AlphaFoldDB" id="A0A8H5D4K1"/>
<dbReference type="PANTHER" id="PTHR28097:SF1">
    <property type="entry name" value="PHEROMONE A FACTOR RECEPTOR"/>
    <property type="match status" value="1"/>
</dbReference>
<comment type="subcellular location">
    <subcellularLocation>
        <location evidence="1">Membrane</location>
        <topology evidence="1">Multi-pass membrane protein</topology>
    </subcellularLocation>
</comment>
<keyword evidence="6" id="KW-0297">G-protein coupled receptor</keyword>
<feature type="transmembrane region" description="Helical" evidence="11">
    <location>
        <begin position="201"/>
        <end position="227"/>
    </location>
</feature>
<feature type="transmembrane region" description="Helical" evidence="11">
    <location>
        <begin position="6"/>
        <end position="22"/>
    </location>
</feature>
<evidence type="ECO:0000256" key="5">
    <source>
        <dbReference type="ARBA" id="ARBA00022989"/>
    </source>
</evidence>
<dbReference type="GO" id="GO:0000750">
    <property type="term" value="P:pheromone-dependent signal transduction involved in conjugation with cellular fusion"/>
    <property type="evidence" value="ECO:0007669"/>
    <property type="project" value="TreeGrafter"/>
</dbReference>
<dbReference type="GO" id="GO:0005886">
    <property type="term" value="C:plasma membrane"/>
    <property type="evidence" value="ECO:0007669"/>
    <property type="project" value="TreeGrafter"/>
</dbReference>
<organism evidence="12 13">
    <name type="scientific">Leucocoprinus leucothites</name>
    <dbReference type="NCBI Taxonomy" id="201217"/>
    <lineage>
        <taxon>Eukaryota</taxon>
        <taxon>Fungi</taxon>
        <taxon>Dikarya</taxon>
        <taxon>Basidiomycota</taxon>
        <taxon>Agaricomycotina</taxon>
        <taxon>Agaricomycetes</taxon>
        <taxon>Agaricomycetidae</taxon>
        <taxon>Agaricales</taxon>
        <taxon>Agaricineae</taxon>
        <taxon>Agaricaceae</taxon>
        <taxon>Leucocoprinus</taxon>
    </lineage>
</organism>
<dbReference type="InterPro" id="IPR001499">
    <property type="entry name" value="GPCR_STE3"/>
</dbReference>
<feature type="region of interest" description="Disordered" evidence="10">
    <location>
        <begin position="352"/>
        <end position="384"/>
    </location>
</feature>
<evidence type="ECO:0008006" key="14">
    <source>
        <dbReference type="Google" id="ProtNLM"/>
    </source>
</evidence>
<keyword evidence="9" id="KW-0807">Transducer</keyword>
<evidence type="ECO:0000256" key="4">
    <source>
        <dbReference type="ARBA" id="ARBA00022692"/>
    </source>
</evidence>
<evidence type="ECO:0000256" key="2">
    <source>
        <dbReference type="ARBA" id="ARBA00011085"/>
    </source>
</evidence>
<dbReference type="Pfam" id="PF02076">
    <property type="entry name" value="STE3"/>
    <property type="match status" value="1"/>
</dbReference>
<protein>
    <recommendedName>
        <fullName evidence="14">Pheromone receptor</fullName>
    </recommendedName>
</protein>
<dbReference type="EMBL" id="JAACJO010000010">
    <property type="protein sequence ID" value="KAF5353509.1"/>
    <property type="molecule type" value="Genomic_DNA"/>
</dbReference>
<accession>A0A8H5D4K1</accession>
<gene>
    <name evidence="12" type="ORF">D9756_007974</name>
</gene>
<keyword evidence="5 11" id="KW-1133">Transmembrane helix</keyword>
<feature type="transmembrane region" description="Helical" evidence="11">
    <location>
        <begin position="110"/>
        <end position="129"/>
    </location>
</feature>
<evidence type="ECO:0000313" key="12">
    <source>
        <dbReference type="EMBL" id="KAF5353509.1"/>
    </source>
</evidence>
<reference evidence="12 13" key="1">
    <citation type="journal article" date="2020" name="ISME J.">
        <title>Uncovering the hidden diversity of litter-decomposition mechanisms in mushroom-forming fungi.</title>
        <authorList>
            <person name="Floudas D."/>
            <person name="Bentzer J."/>
            <person name="Ahren D."/>
            <person name="Johansson T."/>
            <person name="Persson P."/>
            <person name="Tunlid A."/>
        </authorList>
    </citation>
    <scope>NUCLEOTIDE SEQUENCE [LARGE SCALE GENOMIC DNA]</scope>
    <source>
        <strain evidence="12 13">CBS 146.42</strain>
    </source>
</reference>
<evidence type="ECO:0000256" key="8">
    <source>
        <dbReference type="ARBA" id="ARBA00023170"/>
    </source>
</evidence>
<evidence type="ECO:0000256" key="9">
    <source>
        <dbReference type="ARBA" id="ARBA00023224"/>
    </source>
</evidence>
<comment type="similarity">
    <text evidence="2">Belongs to the G-protein coupled receptor 4 family.</text>
</comment>
<comment type="caution">
    <text evidence="12">The sequence shown here is derived from an EMBL/GenBank/DDBJ whole genome shotgun (WGS) entry which is preliminary data.</text>
</comment>
<keyword evidence="7 11" id="KW-0472">Membrane</keyword>
<keyword evidence="3" id="KW-0589">Pheromone response</keyword>
<feature type="compositionally biased region" description="Polar residues" evidence="10">
    <location>
        <begin position="524"/>
        <end position="539"/>
    </location>
</feature>
<name>A0A8H5D4K1_9AGAR</name>
<dbReference type="OrthoDB" id="2874149at2759"/>
<dbReference type="GO" id="GO:0004932">
    <property type="term" value="F:mating-type factor pheromone receptor activity"/>
    <property type="evidence" value="ECO:0007669"/>
    <property type="project" value="InterPro"/>
</dbReference>
<keyword evidence="13" id="KW-1185">Reference proteome</keyword>
<dbReference type="PANTHER" id="PTHR28097">
    <property type="entry name" value="PHEROMONE A FACTOR RECEPTOR"/>
    <property type="match status" value="1"/>
</dbReference>
<evidence type="ECO:0000256" key="11">
    <source>
        <dbReference type="SAM" id="Phobius"/>
    </source>
</evidence>
<proteinExistence type="inferred from homology"/>
<evidence type="ECO:0000313" key="13">
    <source>
        <dbReference type="Proteomes" id="UP000559027"/>
    </source>
</evidence>
<evidence type="ECO:0000256" key="1">
    <source>
        <dbReference type="ARBA" id="ARBA00004141"/>
    </source>
</evidence>
<feature type="transmembrane region" description="Helical" evidence="11">
    <location>
        <begin position="261"/>
        <end position="280"/>
    </location>
</feature>
<feature type="transmembrane region" description="Helical" evidence="11">
    <location>
        <begin position="66"/>
        <end position="89"/>
    </location>
</feature>